<feature type="region of interest" description="Disordered" evidence="1">
    <location>
        <begin position="97"/>
        <end position="139"/>
    </location>
</feature>
<sequence>MVTHAAAARTFCEEQKKGSTYSVPKSKEKLMEKHSQEGRQADRELEKPMDSLHPGSGTAKHLPPATSLEEKPDVKQKCSRKKVVVPQIIITRASNETLVSCSSSGSDEQRTIREPEDWGPYRRHRNPSTADAYNSHLKE</sequence>
<dbReference type="OrthoDB" id="9838277at2759"/>
<dbReference type="GO" id="GO:0005737">
    <property type="term" value="C:cytoplasm"/>
    <property type="evidence" value="ECO:0007669"/>
    <property type="project" value="TreeGrafter"/>
</dbReference>
<dbReference type="OMA" id="GPFYRHR"/>
<dbReference type="GeneID" id="100607579"/>
<dbReference type="EMBL" id="ADFV01125816">
    <property type="status" value="NOT_ANNOTATED_CDS"/>
    <property type="molecule type" value="Genomic_DNA"/>
</dbReference>
<accession>A0A2I3HRA8</accession>
<dbReference type="InParanoid" id="A0A2I3HRA8"/>
<dbReference type="Pfam" id="PF15382">
    <property type="entry name" value="DUF4609"/>
    <property type="match status" value="1"/>
</dbReference>
<dbReference type="Ensembl" id="ENSNLET00000042226.1">
    <property type="protein sequence ID" value="ENSNLEP00000046016.1"/>
    <property type="gene ID" value="ENSNLEG00000027894.1"/>
</dbReference>
<evidence type="ECO:0000256" key="1">
    <source>
        <dbReference type="SAM" id="MobiDB-lite"/>
    </source>
</evidence>
<protein>
    <submittedName>
        <fullName evidence="2">Spermatosis associated 33</fullName>
    </submittedName>
</protein>
<dbReference type="Proteomes" id="UP000001073">
    <property type="component" value="Chromosome 2"/>
</dbReference>
<reference evidence="2" key="3">
    <citation type="submission" date="2025-09" db="UniProtKB">
        <authorList>
            <consortium name="Ensembl"/>
        </authorList>
    </citation>
    <scope>IDENTIFICATION</scope>
</reference>
<dbReference type="FunCoup" id="A0A2I3HRA8">
    <property type="interactions" value="58"/>
</dbReference>
<dbReference type="PANTHER" id="PTHR38649:SF1">
    <property type="entry name" value="SPERMATOGENESIS-ASSOCIATED PROTEIN 33"/>
    <property type="match status" value="1"/>
</dbReference>
<feature type="compositionally biased region" description="Basic and acidic residues" evidence="1">
    <location>
        <begin position="25"/>
        <end position="50"/>
    </location>
</feature>
<organism evidence="2 3">
    <name type="scientific">Nomascus leucogenys</name>
    <name type="common">Northern white-cheeked gibbon</name>
    <name type="synonym">Hylobates leucogenys</name>
    <dbReference type="NCBI Taxonomy" id="61853"/>
    <lineage>
        <taxon>Eukaryota</taxon>
        <taxon>Metazoa</taxon>
        <taxon>Chordata</taxon>
        <taxon>Craniata</taxon>
        <taxon>Vertebrata</taxon>
        <taxon>Euteleostomi</taxon>
        <taxon>Mammalia</taxon>
        <taxon>Eutheria</taxon>
        <taxon>Euarchontoglires</taxon>
        <taxon>Primates</taxon>
        <taxon>Haplorrhini</taxon>
        <taxon>Catarrhini</taxon>
        <taxon>Hylobatidae</taxon>
        <taxon>Nomascus</taxon>
    </lineage>
</organism>
<keyword evidence="3" id="KW-1185">Reference proteome</keyword>
<dbReference type="CTD" id="124045"/>
<reference evidence="2" key="2">
    <citation type="submission" date="2025-08" db="UniProtKB">
        <authorList>
            <consortium name="Ensembl"/>
        </authorList>
    </citation>
    <scope>IDENTIFICATION</scope>
</reference>
<feature type="region of interest" description="Disordered" evidence="1">
    <location>
        <begin position="1"/>
        <end position="82"/>
    </location>
</feature>
<dbReference type="GeneTree" id="ENSGT00390000014546"/>
<evidence type="ECO:0000313" key="3">
    <source>
        <dbReference type="Proteomes" id="UP000001073"/>
    </source>
</evidence>
<dbReference type="InterPro" id="IPR027930">
    <property type="entry name" value="DUF4609"/>
</dbReference>
<evidence type="ECO:0000313" key="2">
    <source>
        <dbReference type="Ensembl" id="ENSNLEP00000046016.1"/>
    </source>
</evidence>
<dbReference type="PANTHER" id="PTHR38649">
    <property type="entry name" value="SPERMATOGENESIS-ASSOCIATED PROTEIN 33"/>
    <property type="match status" value="1"/>
</dbReference>
<dbReference type="RefSeq" id="XP_003280678.1">
    <property type="nucleotide sequence ID" value="XM_003280630.3"/>
</dbReference>
<proteinExistence type="predicted"/>
<feature type="compositionally biased region" description="Basic and acidic residues" evidence="1">
    <location>
        <begin position="107"/>
        <end position="120"/>
    </location>
</feature>
<dbReference type="GO" id="GO:0005634">
    <property type="term" value="C:nucleus"/>
    <property type="evidence" value="ECO:0007669"/>
    <property type="project" value="TreeGrafter"/>
</dbReference>
<name>A0A2I3HRA8_NOMLE</name>
<reference evidence="2 3" key="1">
    <citation type="submission" date="2012-10" db="EMBL/GenBank/DDBJ databases">
        <authorList>
            <consortium name="Gibbon Genome Sequencing Consortium"/>
        </authorList>
    </citation>
    <scope>NUCLEOTIDE SEQUENCE [LARGE SCALE GENOMIC DNA]</scope>
</reference>
<dbReference type="AlphaFoldDB" id="A0A2I3HRA8"/>
<gene>
    <name evidence="2" type="primary">SPATA33</name>
</gene>
<feature type="compositionally biased region" description="Polar residues" evidence="1">
    <location>
        <begin position="97"/>
        <end position="106"/>
    </location>
</feature>